<feature type="transmembrane region" description="Helical" evidence="1">
    <location>
        <begin position="1019"/>
        <end position="1038"/>
    </location>
</feature>
<feature type="transmembrane region" description="Helical" evidence="1">
    <location>
        <begin position="158"/>
        <end position="177"/>
    </location>
</feature>
<feature type="transmembrane region" description="Helical" evidence="1">
    <location>
        <begin position="961"/>
        <end position="981"/>
    </location>
</feature>
<feature type="transmembrane region" description="Helical" evidence="1">
    <location>
        <begin position="417"/>
        <end position="436"/>
    </location>
</feature>
<feature type="transmembrane region" description="Helical" evidence="1">
    <location>
        <begin position="1050"/>
        <end position="1082"/>
    </location>
</feature>
<feature type="transmembrane region" description="Helical" evidence="1">
    <location>
        <begin position="353"/>
        <end position="375"/>
    </location>
</feature>
<feature type="transmembrane region" description="Helical" evidence="1">
    <location>
        <begin position="772"/>
        <end position="793"/>
    </location>
</feature>
<evidence type="ECO:0000313" key="2">
    <source>
        <dbReference type="EMBL" id="ODR49879.1"/>
    </source>
</evidence>
<feature type="transmembrane region" description="Helical" evidence="1">
    <location>
        <begin position="234"/>
        <end position="252"/>
    </location>
</feature>
<feature type="transmembrane region" description="Helical" evidence="1">
    <location>
        <begin position="387"/>
        <end position="405"/>
    </location>
</feature>
<reference evidence="2 3" key="1">
    <citation type="submission" date="2016-08" db="EMBL/GenBank/DDBJ databases">
        <title>Characterization of Isolates of Eisenbergiella tayi Derived from Blood Cultures, Using Whole Genome Sequencing.</title>
        <authorList>
            <person name="Bernier A.-M."/>
            <person name="Burdz T."/>
            <person name="Wiebe D."/>
            <person name="Bernard K."/>
        </authorList>
    </citation>
    <scope>NUCLEOTIDE SEQUENCE [LARGE SCALE GENOMIC DNA]</scope>
    <source>
        <strain evidence="2 3">NML120146</strain>
    </source>
</reference>
<feature type="transmembrane region" description="Helical" evidence="1">
    <location>
        <begin position="273"/>
        <end position="293"/>
    </location>
</feature>
<feature type="transmembrane region" description="Helical" evidence="1">
    <location>
        <begin position="189"/>
        <end position="214"/>
    </location>
</feature>
<organism evidence="2 3">
    <name type="scientific">Eisenbergiella tayi</name>
    <dbReference type="NCBI Taxonomy" id="1432052"/>
    <lineage>
        <taxon>Bacteria</taxon>
        <taxon>Bacillati</taxon>
        <taxon>Bacillota</taxon>
        <taxon>Clostridia</taxon>
        <taxon>Lachnospirales</taxon>
        <taxon>Lachnospiraceae</taxon>
        <taxon>Eisenbergiella</taxon>
    </lineage>
</organism>
<comment type="caution">
    <text evidence="2">The sequence shown here is derived from an EMBL/GenBank/DDBJ whole genome shotgun (WGS) entry which is preliminary data.</text>
</comment>
<sequence length="1154" mass="131377">MIKNGNKSGGRYQEFISILLVILLAILILLCISGGSPWFGLWDDNQTQWLPIMEEAYSCFFHTGKIPTINWFQMKGMKIYDVGYYGLWNPLMAMSWLLVQALSAVVKTNMITVYLYMMVILGNLSCYGIYRQCGLRRRMAIPCSGILLAASIYFSIGYWYYIFNVYFILPFLIYFILRERGKRSYYCHGAILGFSVLLGNIQYTVYMCLAYALFQVFMELRGEKDSLKKLFTNALAAGLFMSVYLLMLFEVSGRSTDFSGVNDSFYETTVNPALWVLGILFPGKCLGTLKTQAVGNWFQERLPYLGFGDFPEIGSLYLGPLAIGLVLFVIFYGSSRGKREKSEEERNCRMAKASLSTAVIVLLLSFGKVGILAIFMKQIPFLNSFRILAKFLVLFPPLLILPFVMAVRKVASNSRPVWVKVGIIGIMALSAFAGFYQNNQMEYGTRKVDMSLAIARMEKLGFDRENYRIVGFSSFEEIKVDYPDWEPFVSKDRINLEEKISKNAGVLGKVFTIGGYDLAFEHDRYKQNNLFMQTESGYASEFGYSNLVIEDYFFPQYEMYLGQGEEVYHQKLEELKKQLQENAVKYYLFSKDSPRYNQFLDMLQDMGFSIMQEGDFLENTIFVEIGEMDALVQDEYGKKVPLRAEMDQLYFPWNGEEAARLSFTYDPRIRAVFSNGQEEKSLPVLPDESGYLVIDCRAAAGSGEGEVTVFYANTLYTVGKIWTILCVPLFLLCLYGPVPGIKAVPVGWKTEILGHARVGLSKCGIKISTGQVALIVWIAGSIFYCFWLVNVYLRSSFLEPDELWFQNIFRSIHRGVMESPIFLLGHTENYLGYGQIYWMAGSLLNPFFLGVAALFLLLGTYVLMLKDIKILYGKELIPYAGLLWLSMPYAWFTHKIIGPELPALFIAVLGIHLILGKKKSGIGDWMLLGLSTGIKLNYAVFFVFAIFFWLTQKKTEKGKGLLKGLAGFGIGVVLANPIILWDYRAFWVNTKLDGGIALNMLSSVFENRVTEWDGVMNNGIFYGYISWFLLLILLFMFLMKSQSRKYGISLALTIAILIAVCCRSTFLGWYLLPLLYFIPLLLGYTMNGREKKPVLKLLRNRWVLLGVLLVNLLLLLPIQIQEREKDLVRLNQNVTNGQEQGLNEIALLLEEKKG</sequence>
<feature type="transmembrane region" description="Helical" evidence="1">
    <location>
        <begin position="12"/>
        <end position="35"/>
    </location>
</feature>
<feature type="transmembrane region" description="Helical" evidence="1">
    <location>
        <begin position="87"/>
        <end position="106"/>
    </location>
</feature>
<gene>
    <name evidence="2" type="ORF">BEI63_22410</name>
</gene>
<feature type="transmembrane region" description="Helical" evidence="1">
    <location>
        <begin position="925"/>
        <end position="949"/>
    </location>
</feature>
<feature type="transmembrane region" description="Helical" evidence="1">
    <location>
        <begin position="836"/>
        <end position="864"/>
    </location>
</feature>
<accession>A0ABX3AC87</accession>
<protein>
    <recommendedName>
        <fullName evidence="4">Glycosyltransferase RgtA/B/C/D-like domain-containing protein</fullName>
    </recommendedName>
</protein>
<name>A0ABX3AC87_9FIRM</name>
<evidence type="ECO:0008006" key="4">
    <source>
        <dbReference type="Google" id="ProtNLM"/>
    </source>
</evidence>
<dbReference type="RefSeq" id="WP_069410789.1">
    <property type="nucleotide sequence ID" value="NZ_MEHD01000036.1"/>
</dbReference>
<feature type="transmembrane region" description="Helical" evidence="1">
    <location>
        <begin position="721"/>
        <end position="738"/>
    </location>
</feature>
<evidence type="ECO:0000256" key="1">
    <source>
        <dbReference type="SAM" id="Phobius"/>
    </source>
</evidence>
<feature type="transmembrane region" description="Helical" evidence="1">
    <location>
        <begin position="113"/>
        <end position="130"/>
    </location>
</feature>
<feature type="transmembrane region" description="Helical" evidence="1">
    <location>
        <begin position="1102"/>
        <end position="1120"/>
    </location>
</feature>
<keyword evidence="1" id="KW-0472">Membrane</keyword>
<dbReference type="Proteomes" id="UP000094869">
    <property type="component" value="Unassembled WGS sequence"/>
</dbReference>
<keyword evidence="1" id="KW-0812">Transmembrane</keyword>
<dbReference type="EMBL" id="MEHD01000036">
    <property type="protein sequence ID" value="ODR49879.1"/>
    <property type="molecule type" value="Genomic_DNA"/>
</dbReference>
<proteinExistence type="predicted"/>
<evidence type="ECO:0000313" key="3">
    <source>
        <dbReference type="Proteomes" id="UP000094869"/>
    </source>
</evidence>
<keyword evidence="3" id="KW-1185">Reference proteome</keyword>
<feature type="transmembrane region" description="Helical" evidence="1">
    <location>
        <begin position="313"/>
        <end position="332"/>
    </location>
</feature>
<feature type="transmembrane region" description="Helical" evidence="1">
    <location>
        <begin position="876"/>
        <end position="892"/>
    </location>
</feature>
<keyword evidence="1" id="KW-1133">Transmembrane helix</keyword>